<protein>
    <submittedName>
        <fullName evidence="2">Uncharacterized protein</fullName>
    </submittedName>
</protein>
<dbReference type="RefSeq" id="WP_012599402.1">
    <property type="nucleotide sequence ID" value="NC_011733.1"/>
</dbReference>
<keyword evidence="1" id="KW-1133">Transmembrane helix</keyword>
<gene>
    <name evidence="2" type="ordered locus">PCC7424_5610</name>
</gene>
<sequence>MINTKHLEYFLIGSLFLAGLSITTALLKSPRAFANNFSMLGDWSGSPDCPIVFYKDNQNYVEGRCDGNFHQHIFRGNYSNSNFISLTVTRIDPKHCQTSTPAKIRVIDYNHVNYWQAGWHGCGQETNPGTQDWYRVNN</sequence>
<evidence type="ECO:0000256" key="1">
    <source>
        <dbReference type="SAM" id="Phobius"/>
    </source>
</evidence>
<dbReference type="OrthoDB" id="9856564at2"/>
<evidence type="ECO:0000313" key="2">
    <source>
        <dbReference type="EMBL" id="ACK74169.1"/>
    </source>
</evidence>
<name>B7KMZ7_GLOC7</name>
<evidence type="ECO:0000313" key="3">
    <source>
        <dbReference type="Proteomes" id="UP000002384"/>
    </source>
</evidence>
<accession>B7KMZ7</accession>
<keyword evidence="1" id="KW-0472">Membrane</keyword>
<dbReference type="AlphaFoldDB" id="B7KMZ7"/>
<organism evidence="2 3">
    <name type="scientific">Gloeothece citriformis (strain PCC 7424)</name>
    <name type="common">Cyanothece sp. (strain PCC 7424)</name>
    <dbReference type="NCBI Taxonomy" id="65393"/>
    <lineage>
        <taxon>Bacteria</taxon>
        <taxon>Bacillati</taxon>
        <taxon>Cyanobacteriota</taxon>
        <taxon>Cyanophyceae</taxon>
        <taxon>Oscillatoriophycideae</taxon>
        <taxon>Chroococcales</taxon>
        <taxon>Aphanothecaceae</taxon>
        <taxon>Gloeothece</taxon>
        <taxon>Gloeothece citriformis</taxon>
    </lineage>
</organism>
<keyword evidence="2" id="KW-0614">Plasmid</keyword>
<feature type="transmembrane region" description="Helical" evidence="1">
    <location>
        <begin position="6"/>
        <end position="27"/>
    </location>
</feature>
<keyword evidence="3" id="KW-1185">Reference proteome</keyword>
<dbReference type="HOGENOM" id="CLU_1851832_0_0_3"/>
<proteinExistence type="predicted"/>
<reference evidence="3" key="1">
    <citation type="journal article" date="2011" name="MBio">
        <title>Novel metabolic attributes of the genus Cyanothece, comprising a group of unicellular nitrogen-fixing Cyanobacteria.</title>
        <authorList>
            <person name="Bandyopadhyay A."/>
            <person name="Elvitigala T."/>
            <person name="Welsh E."/>
            <person name="Stockel J."/>
            <person name="Liberton M."/>
            <person name="Min H."/>
            <person name="Sherman L.A."/>
            <person name="Pakrasi H.B."/>
        </authorList>
    </citation>
    <scope>NUCLEOTIDE SEQUENCE [LARGE SCALE GENOMIC DNA]</scope>
    <source>
        <strain evidence="3">PCC 7424</strain>
        <plasmid evidence="3">pP742405</plasmid>
    </source>
</reference>
<keyword evidence="1" id="KW-0812">Transmembrane</keyword>
<geneLocation type="plasmid" evidence="2 3">
    <name>pP742405</name>
</geneLocation>
<dbReference type="Proteomes" id="UP000002384">
    <property type="component" value="Plasmid pP742405"/>
</dbReference>
<dbReference type="KEGG" id="cyc:PCC7424_5610"/>
<dbReference type="EMBL" id="CP001296">
    <property type="protein sequence ID" value="ACK74169.1"/>
    <property type="molecule type" value="Genomic_DNA"/>
</dbReference>